<evidence type="ECO:0000313" key="3">
    <source>
        <dbReference type="EMBL" id="OAT70914.1"/>
    </source>
</evidence>
<feature type="region of interest" description="Disordered" evidence="1">
    <location>
        <begin position="111"/>
        <end position="162"/>
    </location>
</feature>
<protein>
    <recommendedName>
        <fullName evidence="2">Glycine-rich domain-containing protein</fullName>
    </recommendedName>
</protein>
<dbReference type="Pfam" id="PF21722">
    <property type="entry name" value="Gly_rich_2"/>
    <property type="match status" value="1"/>
</dbReference>
<evidence type="ECO:0000259" key="2">
    <source>
        <dbReference type="Pfam" id="PF21722"/>
    </source>
</evidence>
<sequence length="220" mass="20864">MPISIGDTLLIGGVDGPVNKYINGISLGDVQVWASDPRTDLFAESQSVLPPTWAYWADYVILPAGGGGGAGEGGLSRSGIGGYTGTWLTGTFIAPSSSLALTLGAGGIGGQTEGGGKGAPGSPGGTTSINGPGGLIASAPGGLGGEGANSGGSGQNGKTISPQTLSAFGETFAAGSGGTGNAGTGGIGAGGAGGNGGIFGSFTKGGTGGPARIWLRWRSY</sequence>
<dbReference type="AlphaFoldDB" id="A0A179VGQ1"/>
<evidence type="ECO:0000313" key="4">
    <source>
        <dbReference type="Proteomes" id="UP000186919"/>
    </source>
</evidence>
<name>A0A179VGQ1_9MYCO</name>
<feature type="domain" description="Glycine-rich" evidence="2">
    <location>
        <begin position="47"/>
        <end position="218"/>
    </location>
</feature>
<reference evidence="3 4" key="1">
    <citation type="submission" date="2016-01" db="EMBL/GenBank/DDBJ databases">
        <title>Mycobacterium immunogenum strain CD11_6 genome sequencing and assembly.</title>
        <authorList>
            <person name="Kaur G."/>
            <person name="Nair G.R."/>
            <person name="Mayilraj S."/>
        </authorList>
    </citation>
    <scope>NUCLEOTIDE SEQUENCE [LARGE SCALE GENOMIC DNA]</scope>
    <source>
        <strain evidence="3 4">CD11-6</strain>
    </source>
</reference>
<dbReference type="EMBL" id="LQYE01000001">
    <property type="protein sequence ID" value="OAT70914.1"/>
    <property type="molecule type" value="Genomic_DNA"/>
</dbReference>
<dbReference type="Proteomes" id="UP000186919">
    <property type="component" value="Unassembled WGS sequence"/>
</dbReference>
<organism evidence="3 4">
    <name type="scientific">Mycobacteroides immunogenum</name>
    <dbReference type="NCBI Taxonomy" id="83262"/>
    <lineage>
        <taxon>Bacteria</taxon>
        <taxon>Bacillati</taxon>
        <taxon>Actinomycetota</taxon>
        <taxon>Actinomycetes</taxon>
        <taxon>Mycobacteriales</taxon>
        <taxon>Mycobacteriaceae</taxon>
        <taxon>Mycobacteroides</taxon>
    </lineage>
</organism>
<proteinExistence type="predicted"/>
<gene>
    <name evidence="3" type="ORF">AWB85_06475</name>
</gene>
<dbReference type="InterPro" id="IPR049304">
    <property type="entry name" value="Gly_rich_dom"/>
</dbReference>
<evidence type="ECO:0000256" key="1">
    <source>
        <dbReference type="SAM" id="MobiDB-lite"/>
    </source>
</evidence>
<dbReference type="RefSeq" id="WP_064628057.1">
    <property type="nucleotide sequence ID" value="NZ_LQYE01000001.1"/>
</dbReference>
<comment type="caution">
    <text evidence="3">The sequence shown here is derived from an EMBL/GenBank/DDBJ whole genome shotgun (WGS) entry which is preliminary data.</text>
</comment>
<accession>A0A179VGQ1</accession>
<feature type="compositionally biased region" description="Gly residues" evidence="1">
    <location>
        <begin position="141"/>
        <end position="155"/>
    </location>
</feature>
<feature type="compositionally biased region" description="Gly residues" evidence="1">
    <location>
        <begin position="111"/>
        <end position="124"/>
    </location>
</feature>